<dbReference type="AlphaFoldDB" id="A0A317WFP1"/>
<protein>
    <submittedName>
        <fullName evidence="1">Uncharacterized protein</fullName>
    </submittedName>
</protein>
<gene>
    <name evidence="1" type="ORF">BO83DRAFT_422717</name>
</gene>
<dbReference type="GeneID" id="37057019"/>
<keyword evidence="2" id="KW-1185">Reference proteome</keyword>
<evidence type="ECO:0000313" key="1">
    <source>
        <dbReference type="EMBL" id="PWY84067.1"/>
    </source>
</evidence>
<dbReference type="OrthoDB" id="2984728at2759"/>
<dbReference type="RefSeq" id="XP_025392622.1">
    <property type="nucleotide sequence ID" value="XM_025535057.1"/>
</dbReference>
<sequence length="104" mass="11687">MPEAYGYITWQSPNQAEGHFNIGGPDYICSLRTNSQLPYFMLNSAKLNYDSTDQLAGTRSLDGHVGVYDFATTFDNSSKIEGNLDNLVNQNSRFYGTATWSQRM</sequence>
<accession>A0A317WFP1</accession>
<proteinExistence type="predicted"/>
<name>A0A317WFP1_ASPEC</name>
<evidence type="ECO:0000313" key="2">
    <source>
        <dbReference type="Proteomes" id="UP000246171"/>
    </source>
</evidence>
<dbReference type="VEuPathDB" id="FungiDB:BO83DRAFT_422717"/>
<organism evidence="1 2">
    <name type="scientific">Aspergillus eucalypticola (strain CBS 122712 / IBT 29274)</name>
    <dbReference type="NCBI Taxonomy" id="1448314"/>
    <lineage>
        <taxon>Eukaryota</taxon>
        <taxon>Fungi</taxon>
        <taxon>Dikarya</taxon>
        <taxon>Ascomycota</taxon>
        <taxon>Pezizomycotina</taxon>
        <taxon>Eurotiomycetes</taxon>
        <taxon>Eurotiomycetidae</taxon>
        <taxon>Eurotiales</taxon>
        <taxon>Aspergillaceae</taxon>
        <taxon>Aspergillus</taxon>
        <taxon>Aspergillus subgen. Circumdati</taxon>
    </lineage>
</organism>
<comment type="caution">
    <text evidence="1">The sequence shown here is derived from an EMBL/GenBank/DDBJ whole genome shotgun (WGS) entry which is preliminary data.</text>
</comment>
<reference evidence="1" key="1">
    <citation type="submission" date="2016-12" db="EMBL/GenBank/DDBJ databases">
        <title>The genomes of Aspergillus section Nigri reveals drivers in fungal speciation.</title>
        <authorList>
            <consortium name="DOE Joint Genome Institute"/>
            <person name="Vesth T.C."/>
            <person name="Nybo J."/>
            <person name="Theobald S."/>
            <person name="Brandl J."/>
            <person name="Frisvad J.C."/>
            <person name="Nielsen K.F."/>
            <person name="Lyhne E.K."/>
            <person name="Kogle M.E."/>
            <person name="Kuo A."/>
            <person name="Riley R."/>
            <person name="Clum A."/>
            <person name="Nolan M."/>
            <person name="Lipzen A."/>
            <person name="Salamov A."/>
            <person name="Henrissat B."/>
            <person name="Wiebenga A."/>
            <person name="De vries R.P."/>
            <person name="Grigoriev I.V."/>
            <person name="Mortensen U.H."/>
            <person name="Andersen M.R."/>
            <person name="Baker S.E."/>
        </authorList>
    </citation>
    <scope>NUCLEOTIDE SEQUENCE</scope>
    <source>
        <strain evidence="1">CBS 122712</strain>
    </source>
</reference>
<dbReference type="Proteomes" id="UP000246171">
    <property type="component" value="Unassembled WGS sequence"/>
</dbReference>
<dbReference type="EMBL" id="MSFU01000002">
    <property type="protein sequence ID" value="PWY84067.1"/>
    <property type="molecule type" value="Genomic_DNA"/>
</dbReference>